<dbReference type="Ensembl" id="ENSECAT00000108671.1">
    <property type="protein sequence ID" value="ENSECAP00000085478.1"/>
    <property type="gene ID" value="ENSECAG00000048012.1"/>
</dbReference>
<reference evidence="1 2" key="1">
    <citation type="journal article" date="2009" name="Science">
        <title>Genome sequence, comparative analysis, and population genetics of the domestic horse.</title>
        <authorList>
            <consortium name="Broad Institute Genome Sequencing Platform"/>
            <consortium name="Broad Institute Whole Genome Assembly Team"/>
            <person name="Wade C.M."/>
            <person name="Giulotto E."/>
            <person name="Sigurdsson S."/>
            <person name="Zoli M."/>
            <person name="Gnerre S."/>
            <person name="Imsland F."/>
            <person name="Lear T.L."/>
            <person name="Adelson D.L."/>
            <person name="Bailey E."/>
            <person name="Bellone R.R."/>
            <person name="Bloecker H."/>
            <person name="Distl O."/>
            <person name="Edgar R.C."/>
            <person name="Garber M."/>
            <person name="Leeb T."/>
            <person name="Mauceli E."/>
            <person name="MacLeod J.N."/>
            <person name="Penedo M.C.T."/>
            <person name="Raison J.M."/>
            <person name="Sharpe T."/>
            <person name="Vogel J."/>
            <person name="Andersson L."/>
            <person name="Antczak D.F."/>
            <person name="Biagi T."/>
            <person name="Binns M.M."/>
            <person name="Chowdhary B.P."/>
            <person name="Coleman S.J."/>
            <person name="Della Valle G."/>
            <person name="Fryc S."/>
            <person name="Guerin G."/>
            <person name="Hasegawa T."/>
            <person name="Hill E.W."/>
            <person name="Jurka J."/>
            <person name="Kiialainen A."/>
            <person name="Lindgren G."/>
            <person name="Liu J."/>
            <person name="Magnani E."/>
            <person name="Mickelson J.R."/>
            <person name="Murray J."/>
            <person name="Nergadze S.G."/>
            <person name="Onofrio R."/>
            <person name="Pedroni S."/>
            <person name="Piras M.F."/>
            <person name="Raudsepp T."/>
            <person name="Rocchi M."/>
            <person name="Roeed K.H."/>
            <person name="Ryder O.A."/>
            <person name="Searle S."/>
            <person name="Skow L."/>
            <person name="Swinburne J.E."/>
            <person name="Syvaenen A.C."/>
            <person name="Tozaki T."/>
            <person name="Valberg S.J."/>
            <person name="Vaudin M."/>
            <person name="White J.R."/>
            <person name="Zody M.C."/>
            <person name="Lander E.S."/>
            <person name="Lindblad-Toh K."/>
        </authorList>
    </citation>
    <scope>NUCLEOTIDE SEQUENCE [LARGE SCALE GENOMIC DNA]</scope>
    <source>
        <strain evidence="1 2">Thoroughbred</strain>
    </source>
</reference>
<dbReference type="PANTHER" id="PTHR14947">
    <property type="entry name" value="ZINC FINGER PROTEIN"/>
    <property type="match status" value="1"/>
</dbReference>
<protein>
    <submittedName>
        <fullName evidence="1">Uncharacterized protein</fullName>
    </submittedName>
</protein>
<dbReference type="InterPro" id="IPR039938">
    <property type="entry name" value="Sp4-like"/>
</dbReference>
<dbReference type="AlphaFoldDB" id="A0A9L0R1G7"/>
<evidence type="ECO:0000313" key="2">
    <source>
        <dbReference type="Proteomes" id="UP000002281"/>
    </source>
</evidence>
<evidence type="ECO:0000313" key="1">
    <source>
        <dbReference type="Ensembl" id="ENSECAP00000056268.1"/>
    </source>
</evidence>
<dbReference type="Ensembl" id="ENSECAT00000082736.1">
    <property type="protein sequence ID" value="ENSECAP00000061702.1"/>
    <property type="gene ID" value="ENSECAG00000048012.1"/>
</dbReference>
<dbReference type="Proteomes" id="UP000002281">
    <property type="component" value="Chromosome 7"/>
</dbReference>
<dbReference type="Ensembl" id="ENSECAT00000090577.1">
    <property type="protein sequence ID" value="ENSECAP00000070167.1"/>
    <property type="gene ID" value="ENSECAG00000048012.1"/>
</dbReference>
<name>A0A9L0R1G7_HORSE</name>
<accession>A0A9L0R1G7</accession>
<proteinExistence type="predicted"/>
<sequence>MSTCGLTVLKNHIHVRNQTRHLHAPQTSLATRGLTLEKSPMNVNSVGKISLLLVHFKYAKEFILERNPMNIHCVVKPSTLPLPFEVLKEVPLERNSINIRNVGKTLVDSIQFGYMKEITLERNYQCKECEKSLNCPD</sequence>
<dbReference type="GeneTree" id="ENSGT00530000064407"/>
<dbReference type="PANTHER" id="PTHR14947:SF26">
    <property type="entry name" value="RIKEN CDNA D130040H23 GENE"/>
    <property type="match status" value="1"/>
</dbReference>
<reference evidence="1" key="2">
    <citation type="submission" date="2025-05" db="UniProtKB">
        <authorList>
            <consortium name="Ensembl"/>
        </authorList>
    </citation>
    <scope>IDENTIFICATION</scope>
    <source>
        <strain evidence="1">Thoroughbred</strain>
    </source>
</reference>
<keyword evidence="2" id="KW-1185">Reference proteome</keyword>
<organism evidence="1 2">
    <name type="scientific">Equus caballus</name>
    <name type="common">Horse</name>
    <dbReference type="NCBI Taxonomy" id="9796"/>
    <lineage>
        <taxon>Eukaryota</taxon>
        <taxon>Metazoa</taxon>
        <taxon>Chordata</taxon>
        <taxon>Craniata</taxon>
        <taxon>Vertebrata</taxon>
        <taxon>Euteleostomi</taxon>
        <taxon>Mammalia</taxon>
        <taxon>Eutheria</taxon>
        <taxon>Laurasiatheria</taxon>
        <taxon>Perissodactyla</taxon>
        <taxon>Equidae</taxon>
        <taxon>Equus</taxon>
    </lineage>
</organism>
<dbReference type="Ensembl" id="ENSECAT00000108091.1">
    <property type="protein sequence ID" value="ENSECAP00000056268.1"/>
    <property type="gene ID" value="ENSECAG00000048012.1"/>
</dbReference>